<gene>
    <name evidence="2" type="ORF">SAMN05444362_1207</name>
</gene>
<evidence type="ECO:0000313" key="2">
    <source>
        <dbReference type="EMBL" id="SHG28275.1"/>
    </source>
</evidence>
<accession>A0A1M5IJ36</accession>
<feature type="region of interest" description="Disordered" evidence="1">
    <location>
        <begin position="250"/>
        <end position="272"/>
    </location>
</feature>
<protein>
    <recommendedName>
        <fullName evidence="4">Fusion protein</fullName>
    </recommendedName>
</protein>
<sequence>MSKIFLLGANKSIDRAEQAVEVNQVVQMEGYSCDRYVVYEIRKNDWGIVYMLINLRTKDFYTADIIRPLKEKFGIGYYYDSENLQFMDSFEVAILLQEAQQQKKAEEEKAGQEKIRVEQVKEIGRKRFAEILPEDAQAVIVARLRQNESDSYTDYYSYSTQRTVIIGFSKHKRDIFSEMRKHASNFEETAYLAEYNEDYEHREKYSMGDGYYLGESKYHGWIIEKEPIYNRERTIEEFAYTAGCPDGVHIKPNTADKASNSNSNPSEPEQQPTIQIQSDNLHFEIVDYSEKAIALFGDTKAIKDLLSAMGGKFNPRLTYGDSKKAGWIFSKAKRSELEGVLNLKPEQPCGE</sequence>
<dbReference type="EMBL" id="FQUC01000020">
    <property type="protein sequence ID" value="SHG28275.1"/>
    <property type="molecule type" value="Genomic_DNA"/>
</dbReference>
<feature type="compositionally biased region" description="Low complexity" evidence="1">
    <location>
        <begin position="259"/>
        <end position="272"/>
    </location>
</feature>
<evidence type="ECO:0000313" key="3">
    <source>
        <dbReference type="Proteomes" id="UP000184480"/>
    </source>
</evidence>
<evidence type="ECO:0000256" key="1">
    <source>
        <dbReference type="SAM" id="MobiDB-lite"/>
    </source>
</evidence>
<organism evidence="2 3">
    <name type="scientific">Dysgonomonas macrotermitis</name>
    <dbReference type="NCBI Taxonomy" id="1346286"/>
    <lineage>
        <taxon>Bacteria</taxon>
        <taxon>Pseudomonadati</taxon>
        <taxon>Bacteroidota</taxon>
        <taxon>Bacteroidia</taxon>
        <taxon>Bacteroidales</taxon>
        <taxon>Dysgonomonadaceae</taxon>
        <taxon>Dysgonomonas</taxon>
    </lineage>
</organism>
<dbReference type="RefSeq" id="WP_062184398.1">
    <property type="nucleotide sequence ID" value="NZ_BBXL01000027.1"/>
</dbReference>
<evidence type="ECO:0008006" key="4">
    <source>
        <dbReference type="Google" id="ProtNLM"/>
    </source>
</evidence>
<name>A0A1M5IJ36_9BACT</name>
<proteinExistence type="predicted"/>
<reference evidence="3" key="1">
    <citation type="submission" date="2016-11" db="EMBL/GenBank/DDBJ databases">
        <authorList>
            <person name="Varghese N."/>
            <person name="Submissions S."/>
        </authorList>
    </citation>
    <scope>NUCLEOTIDE SEQUENCE [LARGE SCALE GENOMIC DNA]</scope>
    <source>
        <strain evidence="3">DSM 27370</strain>
    </source>
</reference>
<dbReference type="AlphaFoldDB" id="A0A1M5IJ36"/>
<dbReference type="OrthoDB" id="1002654at2"/>
<dbReference type="Proteomes" id="UP000184480">
    <property type="component" value="Unassembled WGS sequence"/>
</dbReference>
<dbReference type="STRING" id="1346286.SAMN05444362_1207"/>
<keyword evidence="3" id="KW-1185">Reference proteome</keyword>